<dbReference type="Gene3D" id="2.40.40.10">
    <property type="entry name" value="RlpA-like domain"/>
    <property type="match status" value="1"/>
</dbReference>
<name>A0ABP1RIC7_9HEXA</name>
<evidence type="ECO:0000313" key="3">
    <source>
        <dbReference type="Proteomes" id="UP001642540"/>
    </source>
</evidence>
<comment type="caution">
    <text evidence="2">The sequence shown here is derived from an EMBL/GenBank/DDBJ whole genome shotgun (WGS) entry which is preliminary data.</text>
</comment>
<dbReference type="InterPro" id="IPR036908">
    <property type="entry name" value="RlpA-like_sf"/>
</dbReference>
<feature type="domain" description="RlpA-like protein double-psi beta-barrel" evidence="1">
    <location>
        <begin position="6"/>
        <end position="97"/>
    </location>
</feature>
<protein>
    <recommendedName>
        <fullName evidence="1">RlpA-like protein double-psi beta-barrel domain-containing protein</fullName>
    </recommendedName>
</protein>
<proteinExistence type="predicted"/>
<dbReference type="Pfam" id="PF03330">
    <property type="entry name" value="DPBB_1"/>
    <property type="match status" value="1"/>
</dbReference>
<dbReference type="EMBL" id="CAXLJM020000075">
    <property type="protein sequence ID" value="CAL8128787.1"/>
    <property type="molecule type" value="Genomic_DNA"/>
</dbReference>
<dbReference type="PANTHER" id="PTHR34183:SF1">
    <property type="entry name" value="ENDOLYTIC PEPTIDOGLYCAN TRANSGLYCOSYLASE RLPA"/>
    <property type="match status" value="1"/>
</dbReference>
<evidence type="ECO:0000313" key="2">
    <source>
        <dbReference type="EMBL" id="CAL8128787.1"/>
    </source>
</evidence>
<sequence>MCLGESGMCSWYGAEGEIPLDFVGPCNTVFDRFAMEVAHKTLPCGTRLRVRNRDNGRTVDVTVRDRGPFVAGRILDLTYEAFGRVENRDRGVFPCDYEIL</sequence>
<dbReference type="SUPFAM" id="SSF50685">
    <property type="entry name" value="Barwin-like endoglucanases"/>
    <property type="match status" value="1"/>
</dbReference>
<dbReference type="CDD" id="cd22268">
    <property type="entry name" value="DPBB_RlpA-like"/>
    <property type="match status" value="1"/>
</dbReference>
<gene>
    <name evidence="2" type="ORF">ODALV1_LOCUS22552</name>
</gene>
<dbReference type="Proteomes" id="UP001642540">
    <property type="component" value="Unassembled WGS sequence"/>
</dbReference>
<keyword evidence="3" id="KW-1185">Reference proteome</keyword>
<evidence type="ECO:0000259" key="1">
    <source>
        <dbReference type="Pfam" id="PF03330"/>
    </source>
</evidence>
<accession>A0ABP1RIC7</accession>
<dbReference type="InterPro" id="IPR009009">
    <property type="entry name" value="RlpA-like_DPBB"/>
</dbReference>
<reference evidence="2 3" key="1">
    <citation type="submission" date="2024-08" db="EMBL/GenBank/DDBJ databases">
        <authorList>
            <person name="Cucini C."/>
            <person name="Frati F."/>
        </authorList>
    </citation>
    <scope>NUCLEOTIDE SEQUENCE [LARGE SCALE GENOMIC DNA]</scope>
</reference>
<dbReference type="PANTHER" id="PTHR34183">
    <property type="entry name" value="ENDOLYTIC PEPTIDOGLYCAN TRANSGLYCOSYLASE RLPA"/>
    <property type="match status" value="1"/>
</dbReference>
<organism evidence="2 3">
    <name type="scientific">Orchesella dallaii</name>
    <dbReference type="NCBI Taxonomy" id="48710"/>
    <lineage>
        <taxon>Eukaryota</taxon>
        <taxon>Metazoa</taxon>
        <taxon>Ecdysozoa</taxon>
        <taxon>Arthropoda</taxon>
        <taxon>Hexapoda</taxon>
        <taxon>Collembola</taxon>
        <taxon>Entomobryomorpha</taxon>
        <taxon>Entomobryoidea</taxon>
        <taxon>Orchesellidae</taxon>
        <taxon>Orchesellinae</taxon>
        <taxon>Orchesella</taxon>
    </lineage>
</organism>